<gene>
    <name evidence="3" type="ORF">GCM10023189_44980</name>
</gene>
<evidence type="ECO:0000313" key="3">
    <source>
        <dbReference type="EMBL" id="GAA4464975.1"/>
    </source>
</evidence>
<evidence type="ECO:0000313" key="4">
    <source>
        <dbReference type="Proteomes" id="UP001501175"/>
    </source>
</evidence>
<dbReference type="PROSITE" id="PS50846">
    <property type="entry name" value="HMA_2"/>
    <property type="match status" value="1"/>
</dbReference>
<dbReference type="Gene3D" id="3.30.70.100">
    <property type="match status" value="1"/>
</dbReference>
<keyword evidence="1" id="KW-0479">Metal-binding</keyword>
<protein>
    <recommendedName>
        <fullName evidence="2">HMA domain-containing protein</fullName>
    </recommendedName>
</protein>
<dbReference type="InterPro" id="IPR036163">
    <property type="entry name" value="HMA_dom_sf"/>
</dbReference>
<dbReference type="PRINTS" id="PR00946">
    <property type="entry name" value="HGSCAVENGER"/>
</dbReference>
<dbReference type="EMBL" id="BAABHD010000078">
    <property type="protein sequence ID" value="GAA4464975.1"/>
    <property type="molecule type" value="Genomic_DNA"/>
</dbReference>
<keyword evidence="4" id="KW-1185">Reference proteome</keyword>
<dbReference type="InterPro" id="IPR006121">
    <property type="entry name" value="HMA_dom"/>
</dbReference>
<dbReference type="CDD" id="cd00371">
    <property type="entry name" value="HMA"/>
    <property type="match status" value="1"/>
</dbReference>
<dbReference type="InterPro" id="IPR001802">
    <property type="entry name" value="MerP/CopZ"/>
</dbReference>
<accession>A0ABP8NGE8</accession>
<comment type="caution">
    <text evidence="3">The sequence shown here is derived from an EMBL/GenBank/DDBJ whole genome shotgun (WGS) entry which is preliminary data.</text>
</comment>
<feature type="domain" description="HMA" evidence="2">
    <location>
        <begin position="29"/>
        <end position="95"/>
    </location>
</feature>
<dbReference type="PANTHER" id="PTHR46594">
    <property type="entry name" value="P-TYPE CATION-TRANSPORTING ATPASE"/>
    <property type="match status" value="1"/>
</dbReference>
<dbReference type="PANTHER" id="PTHR46594:SF4">
    <property type="entry name" value="P-TYPE CATION-TRANSPORTING ATPASE"/>
    <property type="match status" value="1"/>
</dbReference>
<name>A0ABP8NGE8_9BACT</name>
<dbReference type="PROSITE" id="PS01047">
    <property type="entry name" value="HMA_1"/>
    <property type="match status" value="1"/>
</dbReference>
<proteinExistence type="predicted"/>
<evidence type="ECO:0000259" key="2">
    <source>
        <dbReference type="PROSITE" id="PS50846"/>
    </source>
</evidence>
<organism evidence="3 4">
    <name type="scientific">Nibrella saemangeumensis</name>
    <dbReference type="NCBI Taxonomy" id="1084526"/>
    <lineage>
        <taxon>Bacteria</taxon>
        <taxon>Pseudomonadati</taxon>
        <taxon>Bacteroidota</taxon>
        <taxon>Cytophagia</taxon>
        <taxon>Cytophagales</taxon>
        <taxon>Spirosomataceae</taxon>
        <taxon>Nibrella</taxon>
    </lineage>
</organism>
<dbReference type="Proteomes" id="UP001501175">
    <property type="component" value="Unassembled WGS sequence"/>
</dbReference>
<evidence type="ECO:0000256" key="1">
    <source>
        <dbReference type="ARBA" id="ARBA00022723"/>
    </source>
</evidence>
<dbReference type="Pfam" id="PF00403">
    <property type="entry name" value="HMA"/>
    <property type="match status" value="1"/>
</dbReference>
<dbReference type="SUPFAM" id="SSF55008">
    <property type="entry name" value="HMA, heavy metal-associated domain"/>
    <property type="match status" value="1"/>
</dbReference>
<reference evidence="4" key="1">
    <citation type="journal article" date="2019" name="Int. J. Syst. Evol. Microbiol.">
        <title>The Global Catalogue of Microorganisms (GCM) 10K type strain sequencing project: providing services to taxonomists for standard genome sequencing and annotation.</title>
        <authorList>
            <consortium name="The Broad Institute Genomics Platform"/>
            <consortium name="The Broad Institute Genome Sequencing Center for Infectious Disease"/>
            <person name="Wu L."/>
            <person name="Ma J."/>
        </authorList>
    </citation>
    <scope>NUCLEOTIDE SEQUENCE [LARGE SCALE GENOMIC DNA]</scope>
    <source>
        <strain evidence="4">JCM 17927</strain>
    </source>
</reference>
<sequence>MGLMTLSYRQALKGEEKTTSQQSLQGTAKTVIIPVKGMSCSACQANVKQNVASLQGVQDVTVSLEKREAKVTYTQGKVSPEQLVKTINELGYQAGKPVEAKK</sequence>
<dbReference type="InterPro" id="IPR017969">
    <property type="entry name" value="Heavy-metal-associated_CS"/>
</dbReference>